<keyword evidence="3 7" id="KW-0479">Metal-binding</keyword>
<feature type="binding site" evidence="7">
    <location>
        <position position="127"/>
    </location>
    <ligand>
        <name>a divalent metal cation</name>
        <dbReference type="ChEBI" id="CHEBI:60240"/>
    </ligand>
</feature>
<sequence>MFDIGVNLTSSQFAKDRDDVVARALDAGVNGLLITGTNLRESQQAQKLARQYSSCWSTAGVHPHDSSQWQAGTEEAIIELAAQPEVVAIGECGLDFNRNFSTPEEQERAFVAQLRIAAELNMPVFMHCRDAHERFMTLLEPWLDKLPGAVLHCFTGTREEMQACVACGIYIGITGWVCDERRGLELRELLPLIPAEKLLIETDAPYLIPRDLTPKPSFRRNEPAHLPHILQRIAHWRGEDAAWLAATTDANVKTLFGIAF</sequence>
<dbReference type="PIRSF" id="PIRSF005902">
    <property type="entry name" value="DNase_TatD"/>
    <property type="match status" value="1"/>
</dbReference>
<evidence type="ECO:0000256" key="7">
    <source>
        <dbReference type="HAMAP-Rule" id="MF_00901"/>
    </source>
</evidence>
<keyword evidence="5 7" id="KW-0269">Exonuclease</keyword>
<dbReference type="CDD" id="cd01310">
    <property type="entry name" value="TatD_DNAse"/>
    <property type="match status" value="1"/>
</dbReference>
<dbReference type="GO" id="GO:0000175">
    <property type="term" value="F:3'-5'-RNA exonuclease activity"/>
    <property type="evidence" value="ECO:0007669"/>
    <property type="project" value="UniProtKB-UniRule"/>
</dbReference>
<evidence type="ECO:0000256" key="2">
    <source>
        <dbReference type="ARBA" id="ARBA00022722"/>
    </source>
</evidence>
<name>A0AAI9B8P7_ECOLX</name>
<dbReference type="NCBIfam" id="NF007745">
    <property type="entry name" value="PRK10425.1"/>
    <property type="match status" value="1"/>
</dbReference>
<feature type="binding site" evidence="8">
    <location>
        <position position="152"/>
    </location>
    <ligand>
        <name>a divalent metal cation</name>
        <dbReference type="ChEBI" id="CHEBI:60240"/>
        <label>2</label>
    </ligand>
</feature>
<dbReference type="EC" id="3.1.11.-" evidence="7"/>
<keyword evidence="4 7" id="KW-0378">Hydrolase</keyword>
<evidence type="ECO:0000256" key="8">
    <source>
        <dbReference type="PIRSR" id="PIRSR005902-1"/>
    </source>
</evidence>
<dbReference type="PROSITE" id="PS01090">
    <property type="entry name" value="TATD_2"/>
    <property type="match status" value="1"/>
</dbReference>
<comment type="cofactor">
    <cofactor evidence="7">
        <name>Mg(2+)</name>
        <dbReference type="ChEBI" id="CHEBI:18420"/>
    </cofactor>
</comment>
<comment type="subunit">
    <text evidence="7">Monomer.</text>
</comment>
<dbReference type="InterPro" id="IPR001130">
    <property type="entry name" value="TatD-like"/>
</dbReference>
<comment type="similarity">
    <text evidence="7">Belongs to the metallo-dependent hydrolases superfamily. TatD-type hydrolase family. TatD subfamily.</text>
</comment>
<keyword evidence="1 7" id="KW-0963">Cytoplasm</keyword>
<dbReference type="Pfam" id="PF01026">
    <property type="entry name" value="TatD_DNase"/>
    <property type="match status" value="1"/>
</dbReference>
<dbReference type="GO" id="GO:0000287">
    <property type="term" value="F:magnesium ion binding"/>
    <property type="evidence" value="ECO:0007669"/>
    <property type="project" value="UniProtKB-UniRule"/>
</dbReference>
<evidence type="ECO:0000256" key="5">
    <source>
        <dbReference type="ARBA" id="ARBA00022839"/>
    </source>
</evidence>
<dbReference type="SUPFAM" id="SSF51556">
    <property type="entry name" value="Metallo-dependent hydrolases"/>
    <property type="match status" value="1"/>
</dbReference>
<dbReference type="RefSeq" id="WP_065227983.1">
    <property type="nucleotide sequence ID" value="NZ_CP015229.1"/>
</dbReference>
<feature type="binding site" evidence="8">
    <location>
        <position position="127"/>
    </location>
    <ligand>
        <name>a divalent metal cation</name>
        <dbReference type="ChEBI" id="CHEBI:60240"/>
        <label>2</label>
    </ligand>
</feature>
<dbReference type="HAMAP" id="MF_00901">
    <property type="entry name" value="TatD_exonuclease"/>
    <property type="match status" value="1"/>
</dbReference>
<dbReference type="Gene3D" id="3.20.20.140">
    <property type="entry name" value="Metal-dependent hydrolases"/>
    <property type="match status" value="1"/>
</dbReference>
<comment type="function">
    <text evidence="7">3'-5' exonuclease that prefers single-stranded DNA and RNA. May play a role in the H(2)O(2)-induced DNA damage repair.</text>
</comment>
<reference evidence="9" key="1">
    <citation type="submission" date="2020-02" db="EMBL/GenBank/DDBJ databases">
        <authorList>
            <consortium name="GenomeTrakr network: Whole genome sequencing for foodborne pathogen traceback"/>
        </authorList>
    </citation>
    <scope>NUCLEOTIDE SEQUENCE</scope>
    <source>
        <strain evidence="9">CFSAN046653</strain>
    </source>
</reference>
<evidence type="ECO:0000256" key="3">
    <source>
        <dbReference type="ARBA" id="ARBA00022723"/>
    </source>
</evidence>
<keyword evidence="2 7" id="KW-0540">Nuclease</keyword>
<dbReference type="InterPro" id="IPR032466">
    <property type="entry name" value="Metal_Hydrolase"/>
</dbReference>
<dbReference type="Proteomes" id="UP000775646">
    <property type="component" value="Unassembled WGS sequence"/>
</dbReference>
<feature type="binding site" evidence="8">
    <location>
        <position position="91"/>
    </location>
    <ligand>
        <name>a divalent metal cation</name>
        <dbReference type="ChEBI" id="CHEBI:60240"/>
        <label>1</label>
    </ligand>
</feature>
<protein>
    <recommendedName>
        <fullName evidence="7">3'-5' ssDNA/RNA exonuclease TatD</fullName>
        <ecNumber evidence="7">3.1.11.-</ecNumber>
        <ecNumber evidence="7">3.1.13.-</ecNumber>
    </recommendedName>
    <alternativeName>
        <fullName evidence="7">DNase TatD</fullName>
    </alternativeName>
</protein>
<dbReference type="GO" id="GO:0008310">
    <property type="term" value="F:single-stranded DNA 3'-5' DNA exonuclease activity"/>
    <property type="evidence" value="ECO:0007669"/>
    <property type="project" value="UniProtKB-UniRule"/>
</dbReference>
<dbReference type="FunFam" id="3.20.20.140:FF:000018">
    <property type="entry name" value="3'-5' ssDNA/RNA exonuclease TatD"/>
    <property type="match status" value="1"/>
</dbReference>
<dbReference type="InterPro" id="IPR024918">
    <property type="entry name" value="Exonuc_TatD"/>
</dbReference>
<accession>A0AAI9B8P7</accession>
<comment type="caution">
    <text evidence="9">The sequence shown here is derived from an EMBL/GenBank/DDBJ whole genome shotgun (WGS) entry which is preliminary data.</text>
</comment>
<evidence type="ECO:0000313" key="9">
    <source>
        <dbReference type="EMBL" id="EFI6953766.1"/>
    </source>
</evidence>
<feature type="binding site" evidence="7">
    <location>
        <position position="91"/>
    </location>
    <ligand>
        <name>a divalent metal cation</name>
        <dbReference type="ChEBI" id="CHEBI:60240"/>
    </ligand>
</feature>
<dbReference type="PANTHER" id="PTHR10060:SF15">
    <property type="entry name" value="DEOXYRIBONUCLEASE TATDN1"/>
    <property type="match status" value="1"/>
</dbReference>
<feature type="binding site" evidence="7">
    <location>
        <position position="152"/>
    </location>
    <ligand>
        <name>a divalent metal cation</name>
        <dbReference type="ChEBI" id="CHEBI:60240"/>
    </ligand>
</feature>
<dbReference type="AlphaFoldDB" id="A0AAI9B8P7"/>
<evidence type="ECO:0000256" key="6">
    <source>
        <dbReference type="ARBA" id="ARBA00022842"/>
    </source>
</evidence>
<dbReference type="InterPro" id="IPR018228">
    <property type="entry name" value="DNase_TatD-rel_CS"/>
</dbReference>
<dbReference type="EC" id="3.1.13.-" evidence="7"/>
<evidence type="ECO:0000256" key="1">
    <source>
        <dbReference type="ARBA" id="ARBA00022490"/>
    </source>
</evidence>
<dbReference type="GO" id="GO:0005737">
    <property type="term" value="C:cytoplasm"/>
    <property type="evidence" value="ECO:0007669"/>
    <property type="project" value="UniProtKB-SubCell"/>
</dbReference>
<organism evidence="9 10">
    <name type="scientific">Escherichia coli</name>
    <dbReference type="NCBI Taxonomy" id="562"/>
    <lineage>
        <taxon>Bacteria</taxon>
        <taxon>Pseudomonadati</taxon>
        <taxon>Pseudomonadota</taxon>
        <taxon>Gammaproteobacteria</taxon>
        <taxon>Enterobacterales</taxon>
        <taxon>Enterobacteriaceae</taxon>
        <taxon>Escherichia</taxon>
    </lineage>
</organism>
<evidence type="ECO:0000313" key="10">
    <source>
        <dbReference type="Proteomes" id="UP000775646"/>
    </source>
</evidence>
<proteinExistence type="inferred from homology"/>
<dbReference type="PANTHER" id="PTHR10060">
    <property type="entry name" value="TATD FAMILY DEOXYRIBONUCLEASE"/>
    <property type="match status" value="1"/>
</dbReference>
<dbReference type="EMBL" id="AASZRA010000018">
    <property type="protein sequence ID" value="EFI6953766.1"/>
    <property type="molecule type" value="Genomic_DNA"/>
</dbReference>
<evidence type="ECO:0000256" key="4">
    <source>
        <dbReference type="ARBA" id="ARBA00022801"/>
    </source>
</evidence>
<keyword evidence="6 7" id="KW-0460">Magnesium</keyword>
<dbReference type="PROSITE" id="PS01091">
    <property type="entry name" value="TATD_3"/>
    <property type="match status" value="1"/>
</dbReference>
<dbReference type="InterPro" id="IPR050891">
    <property type="entry name" value="TatD-type_Hydrolase"/>
</dbReference>
<feature type="binding site" evidence="8">
    <location>
        <position position="203"/>
    </location>
    <ligand>
        <name>a divalent metal cation</name>
        <dbReference type="ChEBI" id="CHEBI:60240"/>
        <label>1</label>
    </ligand>
</feature>
<gene>
    <name evidence="7 9" type="primary">tatD</name>
    <name evidence="9" type="ORF">BCB93_003434</name>
</gene>
<comment type="subcellular location">
    <subcellularLocation>
        <location evidence="7">Cytoplasm</location>
    </subcellularLocation>
</comment>